<evidence type="ECO:0000256" key="2">
    <source>
        <dbReference type="SAM" id="SignalP"/>
    </source>
</evidence>
<reference evidence="3" key="1">
    <citation type="submission" date="2013-12" db="EMBL/GenBank/DDBJ databases">
        <authorList>
            <person name="Schubert J."/>
        </authorList>
    </citation>
    <scope>NUCLEOTIDE SEQUENCE</scope>
</reference>
<dbReference type="CDD" id="cd23992">
    <property type="entry name" value="PBP_GOBP"/>
    <property type="match status" value="1"/>
</dbReference>
<dbReference type="Pfam" id="PF01395">
    <property type="entry name" value="PBP_GOBP"/>
    <property type="match status" value="1"/>
</dbReference>
<dbReference type="PANTHER" id="PTHR11857:SF42">
    <property type="entry name" value="GENERAL ODORANT-BINDING PROTEIN 19D-RELATED"/>
    <property type="match status" value="1"/>
</dbReference>
<dbReference type="Gene3D" id="1.10.238.20">
    <property type="entry name" value="Pheromone/general odorant binding protein domain"/>
    <property type="match status" value="1"/>
</dbReference>
<evidence type="ECO:0000313" key="3">
    <source>
        <dbReference type="EMBL" id="AIX97049.1"/>
    </source>
</evidence>
<dbReference type="AlphaFoldDB" id="A0A1I9HZP0"/>
<feature type="signal peptide" evidence="2">
    <location>
        <begin position="1"/>
        <end position="18"/>
    </location>
</feature>
<dbReference type="SMART" id="SM00708">
    <property type="entry name" value="PhBP"/>
    <property type="match status" value="1"/>
</dbReference>
<gene>
    <name evidence="3" type="primary">obp3</name>
</gene>
<reference evidence="3" key="2">
    <citation type="journal article" date="2014" name="Comp. Biochem. Physiol. Part D Genomics Proteomics">
        <title>Analysis of chemosensory gene families in the beetle Monochamus alternatus and its parasitoid Dastarcus helophoroides.</title>
        <authorList>
            <person name="Wang J."/>
            <person name="Li D.Z."/>
            <person name="Min S.F."/>
            <person name="Mi F."/>
            <person name="Zhou S.S."/>
            <person name="Wang M.Q."/>
        </authorList>
    </citation>
    <scope>NUCLEOTIDE SEQUENCE</scope>
</reference>
<evidence type="ECO:0000256" key="1">
    <source>
        <dbReference type="ARBA" id="ARBA00022729"/>
    </source>
</evidence>
<dbReference type="GO" id="GO:0005549">
    <property type="term" value="F:odorant binding"/>
    <property type="evidence" value="ECO:0007669"/>
    <property type="project" value="InterPro"/>
</dbReference>
<feature type="chain" id="PRO_5009605451" evidence="2">
    <location>
        <begin position="19"/>
        <end position="146"/>
    </location>
</feature>
<dbReference type="PANTHER" id="PTHR11857">
    <property type="entry name" value="ODORANT BINDING PROTEIN-RELATED"/>
    <property type="match status" value="1"/>
</dbReference>
<accession>A0A1I9HZP0</accession>
<organism evidence="3">
    <name type="scientific">Dastarcus helophoroides</name>
    <dbReference type="NCBI Taxonomy" id="1169899"/>
    <lineage>
        <taxon>Eukaryota</taxon>
        <taxon>Metazoa</taxon>
        <taxon>Ecdysozoa</taxon>
        <taxon>Arthropoda</taxon>
        <taxon>Hexapoda</taxon>
        <taxon>Insecta</taxon>
        <taxon>Pterygota</taxon>
        <taxon>Neoptera</taxon>
        <taxon>Endopterygota</taxon>
        <taxon>Coleoptera</taxon>
        <taxon>Polyphaga</taxon>
        <taxon>Cucujiformia</taxon>
        <taxon>Coccinelloidea</taxon>
        <taxon>Bothrideridae</taxon>
        <taxon>Dastarcus</taxon>
    </lineage>
</organism>
<dbReference type="InterPro" id="IPR036728">
    <property type="entry name" value="PBP_GOBP_sf"/>
</dbReference>
<dbReference type="InterPro" id="IPR006170">
    <property type="entry name" value="PBP/GOBP"/>
</dbReference>
<sequence>MKLLVIFATLVVSINCLSQQLKESIMTKLEETGEKCMSKVGASDDDVAELIARKRPSRHEGMCMVHCFYEEFKIMDAEGNLSREESLKLLEPVKADDPDLYGKVIVIAKKCKEAVPKDSDLCLYATNLSECGVKESKAIGIEESFF</sequence>
<dbReference type="EMBL" id="KF984166">
    <property type="protein sequence ID" value="AIX97049.1"/>
    <property type="molecule type" value="mRNA"/>
</dbReference>
<dbReference type="SUPFAM" id="SSF47565">
    <property type="entry name" value="Insect pheromone/odorant-binding proteins"/>
    <property type="match status" value="1"/>
</dbReference>
<dbReference type="GO" id="GO:0005615">
    <property type="term" value="C:extracellular space"/>
    <property type="evidence" value="ECO:0007669"/>
    <property type="project" value="TreeGrafter"/>
</dbReference>
<proteinExistence type="evidence at transcript level"/>
<keyword evidence="1 2" id="KW-0732">Signal</keyword>
<dbReference type="GO" id="GO:0007608">
    <property type="term" value="P:sensory perception of smell"/>
    <property type="evidence" value="ECO:0007669"/>
    <property type="project" value="TreeGrafter"/>
</dbReference>
<name>A0A1I9HZP0_9CUCU</name>
<protein>
    <submittedName>
        <fullName evidence="3">Odorant-binding protein 3</fullName>
    </submittedName>
</protein>